<dbReference type="AlphaFoldDB" id="A0AAF0TM96"/>
<evidence type="ECO:0000313" key="2">
    <source>
        <dbReference type="Proteomes" id="UP001234989"/>
    </source>
</evidence>
<proteinExistence type="predicted"/>
<dbReference type="EMBL" id="CP133615">
    <property type="protein sequence ID" value="WMV24921.1"/>
    <property type="molecule type" value="Genomic_DNA"/>
</dbReference>
<gene>
    <name evidence="1" type="ORF">MTR67_018306</name>
</gene>
<reference evidence="1" key="1">
    <citation type="submission" date="2023-08" db="EMBL/GenBank/DDBJ databases">
        <title>A de novo genome assembly of Solanum verrucosum Schlechtendal, a Mexican diploid species geographically isolated from the other diploid A-genome species in potato relatives.</title>
        <authorList>
            <person name="Hosaka K."/>
        </authorList>
    </citation>
    <scope>NUCLEOTIDE SEQUENCE</scope>
    <source>
        <tissue evidence="1">Young leaves</tissue>
    </source>
</reference>
<dbReference type="Proteomes" id="UP001234989">
    <property type="component" value="Chromosome 4"/>
</dbReference>
<organism evidence="1 2">
    <name type="scientific">Solanum verrucosum</name>
    <dbReference type="NCBI Taxonomy" id="315347"/>
    <lineage>
        <taxon>Eukaryota</taxon>
        <taxon>Viridiplantae</taxon>
        <taxon>Streptophyta</taxon>
        <taxon>Embryophyta</taxon>
        <taxon>Tracheophyta</taxon>
        <taxon>Spermatophyta</taxon>
        <taxon>Magnoliopsida</taxon>
        <taxon>eudicotyledons</taxon>
        <taxon>Gunneridae</taxon>
        <taxon>Pentapetalae</taxon>
        <taxon>asterids</taxon>
        <taxon>lamiids</taxon>
        <taxon>Solanales</taxon>
        <taxon>Solanaceae</taxon>
        <taxon>Solanoideae</taxon>
        <taxon>Solaneae</taxon>
        <taxon>Solanum</taxon>
    </lineage>
</organism>
<sequence length="105" mass="11971">MDLVRDVHKLAQLGVQLVESTKGGVMVYNGSKSYFGSYVKAKHCLDAILVELEEAILKKFVEASPKKEMMCFDIKVDCVFPMSMARKRKSYQEPRCTVTFWRSIG</sequence>
<name>A0AAF0TM96_SOLVR</name>
<protein>
    <submittedName>
        <fullName evidence="1">Uncharacterized protein</fullName>
    </submittedName>
</protein>
<accession>A0AAF0TM96</accession>
<evidence type="ECO:0000313" key="1">
    <source>
        <dbReference type="EMBL" id="WMV24921.1"/>
    </source>
</evidence>
<keyword evidence="2" id="KW-1185">Reference proteome</keyword>